<gene>
    <name evidence="1" type="ORF">AU255_15810</name>
</gene>
<evidence type="ECO:0000313" key="1">
    <source>
        <dbReference type="EMBL" id="OQK15680.1"/>
    </source>
</evidence>
<dbReference type="InterPro" id="IPR021327">
    <property type="entry name" value="DUF2934"/>
</dbReference>
<proteinExistence type="predicted"/>
<protein>
    <recommendedName>
        <fullName evidence="3">DUF2934 domain-containing protein</fullName>
    </recommendedName>
</protein>
<dbReference type="STRING" id="1420851.AU255_15810"/>
<keyword evidence="2" id="KW-1185">Reference proteome</keyword>
<dbReference type="Proteomes" id="UP000191980">
    <property type="component" value="Unassembled WGS sequence"/>
</dbReference>
<sequence>MPSNKKENNLKAEHNIAPEYISDEDYYDMIAKCAYYKAEQRDFVGGNEIEDWYAAEQEVNKQNFYRFLT</sequence>
<comment type="caution">
    <text evidence="1">The sequence shown here is derived from an EMBL/GenBank/DDBJ whole genome shotgun (WGS) entry which is preliminary data.</text>
</comment>
<dbReference type="OrthoDB" id="8538784at2"/>
<accession>A0A1V8M289</accession>
<dbReference type="AlphaFoldDB" id="A0A1V8M289"/>
<evidence type="ECO:0000313" key="2">
    <source>
        <dbReference type="Proteomes" id="UP000191980"/>
    </source>
</evidence>
<dbReference type="EMBL" id="LPUF01000003">
    <property type="protein sequence ID" value="OQK15680.1"/>
    <property type="molecule type" value="Genomic_DNA"/>
</dbReference>
<dbReference type="RefSeq" id="WP_080523918.1">
    <property type="nucleotide sequence ID" value="NZ_LPUF01000003.1"/>
</dbReference>
<reference evidence="1 2" key="1">
    <citation type="submission" date="2015-12" db="EMBL/GenBank/DDBJ databases">
        <authorList>
            <person name="Shamseldin A."/>
            <person name="Moawad H."/>
            <person name="Abd El-Rahim W.M."/>
            <person name="Sadowsky M.J."/>
        </authorList>
    </citation>
    <scope>NUCLEOTIDE SEQUENCE [LARGE SCALE GENOMIC DNA]</scope>
    <source>
        <strain evidence="1 2">WF1</strain>
    </source>
</reference>
<organism evidence="1 2">
    <name type="scientific">Methyloprofundus sedimenti</name>
    <dbReference type="NCBI Taxonomy" id="1420851"/>
    <lineage>
        <taxon>Bacteria</taxon>
        <taxon>Pseudomonadati</taxon>
        <taxon>Pseudomonadota</taxon>
        <taxon>Gammaproteobacteria</taxon>
        <taxon>Methylococcales</taxon>
        <taxon>Methylococcaceae</taxon>
        <taxon>Methyloprofundus</taxon>
    </lineage>
</organism>
<evidence type="ECO:0008006" key="3">
    <source>
        <dbReference type="Google" id="ProtNLM"/>
    </source>
</evidence>
<dbReference type="Pfam" id="PF11154">
    <property type="entry name" value="DUF2934"/>
    <property type="match status" value="1"/>
</dbReference>
<name>A0A1V8M289_9GAMM</name>